<keyword evidence="2" id="KW-0812">Transmembrane</keyword>
<keyword evidence="3" id="KW-0732">Signal</keyword>
<evidence type="ECO:0000313" key="4">
    <source>
        <dbReference type="EMBL" id="KAK6168274.1"/>
    </source>
</evidence>
<protein>
    <submittedName>
        <fullName evidence="4">Uncharacterized protein</fullName>
    </submittedName>
</protein>
<evidence type="ECO:0000256" key="2">
    <source>
        <dbReference type="SAM" id="Phobius"/>
    </source>
</evidence>
<feature type="transmembrane region" description="Helical" evidence="2">
    <location>
        <begin position="537"/>
        <end position="554"/>
    </location>
</feature>
<evidence type="ECO:0000313" key="5">
    <source>
        <dbReference type="Proteomes" id="UP001347796"/>
    </source>
</evidence>
<feature type="chain" id="PRO_5042924535" evidence="3">
    <location>
        <begin position="32"/>
        <end position="765"/>
    </location>
</feature>
<organism evidence="4 5">
    <name type="scientific">Patella caerulea</name>
    <name type="common">Rayed Mediterranean limpet</name>
    <dbReference type="NCBI Taxonomy" id="87958"/>
    <lineage>
        <taxon>Eukaryota</taxon>
        <taxon>Metazoa</taxon>
        <taxon>Spiralia</taxon>
        <taxon>Lophotrochozoa</taxon>
        <taxon>Mollusca</taxon>
        <taxon>Gastropoda</taxon>
        <taxon>Patellogastropoda</taxon>
        <taxon>Patelloidea</taxon>
        <taxon>Patellidae</taxon>
        <taxon>Patella</taxon>
    </lineage>
</organism>
<keyword evidence="2" id="KW-1133">Transmembrane helix</keyword>
<feature type="signal peptide" evidence="3">
    <location>
        <begin position="1"/>
        <end position="31"/>
    </location>
</feature>
<name>A0AAN8IZP0_PATCE</name>
<feature type="transmembrane region" description="Helical" evidence="2">
    <location>
        <begin position="631"/>
        <end position="654"/>
    </location>
</feature>
<gene>
    <name evidence="4" type="ORF">SNE40_022135</name>
</gene>
<keyword evidence="2" id="KW-0472">Membrane</keyword>
<feature type="compositionally biased region" description="Polar residues" evidence="1">
    <location>
        <begin position="669"/>
        <end position="680"/>
    </location>
</feature>
<feature type="transmembrane region" description="Helical" evidence="2">
    <location>
        <begin position="566"/>
        <end position="586"/>
    </location>
</feature>
<keyword evidence="5" id="KW-1185">Reference proteome</keyword>
<comment type="caution">
    <text evidence="4">The sequence shown here is derived from an EMBL/GenBank/DDBJ whole genome shotgun (WGS) entry which is preliminary data.</text>
</comment>
<proteinExistence type="predicted"/>
<dbReference type="AlphaFoldDB" id="A0AAN8IZP0"/>
<sequence length="765" mass="87028">MQLFQVAWIPVKNCKMLLMIVIIFSLSQVSAQDVCREKILYDIRFTGERQRYTIPETPVGETYKLIVPCEPDTPSLTLAVGEITCMNMSMSGWRHHYYSVVWGDFQVNIKCHSISNDTSAVTVELYAIVKDITHVNAKNYLRRMKTLSSDIATITDVLYTTYILDQIVNSTEISYQDAVNCIHIVNNIQNLPSEILDFNNEIAKKRLMAILEQLELKVQTYDEGDVGNSHAQFVTDKMVVAVWDIRYTDTEPVIGLRVDGELTQPMEVNTIVPIHHTNHLYTENTIVGIRLNNVPQLIINGNSTSKIRLAVHVFNKPSLFTTNMNNNDVINSYIIGMTLAVDDKPIRYLKHDNITMVFRPNQILQEHVREKYTKYGHWADSYWYEFSALSSSTTDGKDTCTTQSLGNFVLILDHNGLNFVRKLFLSKMVIIGMFFSLSCYAFCFLGWIFVRKLRRDPFWVHFRLLLVVLVPYSLHLWWLGQPDGHTEARVLWYTTSYFVGSAMTCLLTDGILHHSLFVKVRTKKSSVLLLKSSDKSAVYCIMGLLTCQFGIYVLPTNADEIVVDTVHHIILYMAAFASVACCYYYIVWTIPRRSKITDLSRLQKILAFCCSVMYCGMNVTFGILMLRDVTFLYQTIFAIVNMVQNLLIVIRFIAGFWSNDDTGDDEQPITDTESQSSNDNDGILGPLVPDTERDANTLTNIDVDDNIGIHEEKKPLTETSLEPIVEVDLDRETQPVLFIRGITDAKVPFATTAFVGITQPVASSV</sequence>
<dbReference type="Proteomes" id="UP001347796">
    <property type="component" value="Unassembled WGS sequence"/>
</dbReference>
<accession>A0AAN8IZP0</accession>
<feature type="transmembrane region" description="Helical" evidence="2">
    <location>
        <begin position="428"/>
        <end position="450"/>
    </location>
</feature>
<feature type="transmembrane region" description="Helical" evidence="2">
    <location>
        <begin position="491"/>
        <end position="516"/>
    </location>
</feature>
<reference evidence="4 5" key="1">
    <citation type="submission" date="2024-01" db="EMBL/GenBank/DDBJ databases">
        <title>The genome of the rayed Mediterranean limpet Patella caerulea (Linnaeus, 1758).</title>
        <authorList>
            <person name="Anh-Thu Weber A."/>
            <person name="Halstead-Nussloch G."/>
        </authorList>
    </citation>
    <scope>NUCLEOTIDE SEQUENCE [LARGE SCALE GENOMIC DNA]</scope>
    <source>
        <strain evidence="4">AATW-2023a</strain>
        <tissue evidence="4">Whole specimen</tissue>
    </source>
</reference>
<feature type="region of interest" description="Disordered" evidence="1">
    <location>
        <begin position="664"/>
        <end position="693"/>
    </location>
</feature>
<feature type="transmembrane region" description="Helical" evidence="2">
    <location>
        <begin position="462"/>
        <end position="479"/>
    </location>
</feature>
<feature type="transmembrane region" description="Helical" evidence="2">
    <location>
        <begin position="606"/>
        <end position="625"/>
    </location>
</feature>
<evidence type="ECO:0000256" key="3">
    <source>
        <dbReference type="SAM" id="SignalP"/>
    </source>
</evidence>
<dbReference type="EMBL" id="JAZGQO010000018">
    <property type="protein sequence ID" value="KAK6168274.1"/>
    <property type="molecule type" value="Genomic_DNA"/>
</dbReference>
<evidence type="ECO:0000256" key="1">
    <source>
        <dbReference type="SAM" id="MobiDB-lite"/>
    </source>
</evidence>